<dbReference type="Proteomes" id="UP000183529">
    <property type="component" value="Unassembled WGS sequence"/>
</dbReference>
<evidence type="ECO:0000256" key="3">
    <source>
        <dbReference type="ARBA" id="ARBA00022692"/>
    </source>
</evidence>
<dbReference type="OrthoDB" id="8846334at2"/>
<dbReference type="GO" id="GO:0005886">
    <property type="term" value="C:plasma membrane"/>
    <property type="evidence" value="ECO:0007669"/>
    <property type="project" value="UniProtKB-SubCell"/>
</dbReference>
<reference evidence="7 8" key="1">
    <citation type="submission" date="2016-10" db="EMBL/GenBank/DDBJ databases">
        <authorList>
            <person name="Varghese N."/>
            <person name="Submissions S."/>
        </authorList>
    </citation>
    <scope>NUCLEOTIDE SEQUENCE [LARGE SCALE GENOMIC DNA]</scope>
    <source>
        <strain evidence="7 8">LMG 22274</strain>
    </source>
</reference>
<comment type="caution">
    <text evidence="7">The sequence shown here is derived from an EMBL/GenBank/DDBJ whole genome shotgun (WGS) entry which is preliminary data.</text>
</comment>
<organism evidence="7 8">
    <name type="scientific">Paraburkholderia tropica</name>
    <dbReference type="NCBI Taxonomy" id="92647"/>
    <lineage>
        <taxon>Bacteria</taxon>
        <taxon>Pseudomonadati</taxon>
        <taxon>Pseudomonadota</taxon>
        <taxon>Betaproteobacteria</taxon>
        <taxon>Burkholderiales</taxon>
        <taxon>Burkholderiaceae</taxon>
        <taxon>Paraburkholderia</taxon>
    </lineage>
</organism>
<dbReference type="InterPro" id="IPR001851">
    <property type="entry name" value="ABC_transp_permease"/>
</dbReference>
<proteinExistence type="predicted"/>
<keyword evidence="5 6" id="KW-0472">Membrane</keyword>
<name>A0A1A5X3N3_9BURK</name>
<keyword evidence="3 6" id="KW-0812">Transmembrane</keyword>
<protein>
    <submittedName>
        <fullName evidence="7">Amino acid/amide ABC transporter membrane protein 2, HAAT family</fullName>
    </submittedName>
</protein>
<evidence type="ECO:0000313" key="7">
    <source>
        <dbReference type="EMBL" id="SEJ58616.1"/>
    </source>
</evidence>
<dbReference type="GO" id="GO:0015658">
    <property type="term" value="F:branched-chain amino acid transmembrane transporter activity"/>
    <property type="evidence" value="ECO:0007669"/>
    <property type="project" value="InterPro"/>
</dbReference>
<gene>
    <name evidence="7" type="ORF">SAMN05216550_10691</name>
</gene>
<feature type="transmembrane region" description="Helical" evidence="6">
    <location>
        <begin position="282"/>
        <end position="304"/>
    </location>
</feature>
<evidence type="ECO:0000313" key="8">
    <source>
        <dbReference type="Proteomes" id="UP000183529"/>
    </source>
</evidence>
<feature type="transmembrane region" description="Helical" evidence="6">
    <location>
        <begin position="7"/>
        <end position="23"/>
    </location>
</feature>
<dbReference type="InterPro" id="IPR043428">
    <property type="entry name" value="LivM-like"/>
</dbReference>
<evidence type="ECO:0000256" key="2">
    <source>
        <dbReference type="ARBA" id="ARBA00022475"/>
    </source>
</evidence>
<accession>A0A1A5X3N3</accession>
<feature type="transmembrane region" description="Helical" evidence="6">
    <location>
        <begin position="158"/>
        <end position="178"/>
    </location>
</feature>
<feature type="transmembrane region" description="Helical" evidence="6">
    <location>
        <begin position="81"/>
        <end position="102"/>
    </location>
</feature>
<feature type="transmembrane region" description="Helical" evidence="6">
    <location>
        <begin position="209"/>
        <end position="233"/>
    </location>
</feature>
<dbReference type="PANTHER" id="PTHR30482:SF10">
    <property type="entry name" value="HIGH-AFFINITY BRANCHED-CHAIN AMINO ACID TRANSPORT PROTEIN BRAE"/>
    <property type="match status" value="1"/>
</dbReference>
<feature type="transmembrane region" description="Helical" evidence="6">
    <location>
        <begin position="109"/>
        <end position="126"/>
    </location>
</feature>
<feature type="transmembrane region" description="Helical" evidence="6">
    <location>
        <begin position="132"/>
        <end position="151"/>
    </location>
</feature>
<dbReference type="Pfam" id="PF02653">
    <property type="entry name" value="BPD_transp_2"/>
    <property type="match status" value="1"/>
</dbReference>
<keyword evidence="4 6" id="KW-1133">Transmembrane helix</keyword>
<feature type="transmembrane region" description="Helical" evidence="6">
    <location>
        <begin position="55"/>
        <end position="75"/>
    </location>
</feature>
<feature type="transmembrane region" description="Helical" evidence="6">
    <location>
        <begin position="29"/>
        <end position="48"/>
    </location>
</feature>
<feature type="transmembrane region" description="Helical" evidence="6">
    <location>
        <begin position="245"/>
        <end position="270"/>
    </location>
</feature>
<comment type="subcellular location">
    <subcellularLocation>
        <location evidence="1">Cell membrane</location>
        <topology evidence="1">Multi-pass membrane protein</topology>
    </subcellularLocation>
</comment>
<dbReference type="AlphaFoldDB" id="A0A1A5X3N3"/>
<dbReference type="EMBL" id="FNZM01000006">
    <property type="protein sequence ID" value="SEJ58616.1"/>
    <property type="molecule type" value="Genomic_DNA"/>
</dbReference>
<sequence length="332" mass="35910">MMPTRNLGWLALFVIGLALPFLVRSDYSLTVMSTAFIFALATIGLNLLTGYTGQFNLAHGGFMAVGAYTVGILTVDYQVPFWIAFALAGVVSVVLGFFVGLVSLRLKGNYFAIFTLCVGYIIFLAIEKWDSLTHGVVGIIGIAAPPSIGSISFESPRALYYLTFAFLAAGMWIMHRIVNSLVGHTFVAIRNSEHLAQALGIDLMRNKMLAFLISTFYAGIAGGLYAGFVRFLGPDLANIGHTFDMTMYVVVGGIGTLAGPLLGAIALPWLTQSLQFMQDYRFLVFGPLLIVLLIFLPRGLVGLYQSVRSRLATRDVAPARTRRATSSGDGHA</sequence>
<evidence type="ECO:0000256" key="5">
    <source>
        <dbReference type="ARBA" id="ARBA00023136"/>
    </source>
</evidence>
<keyword evidence="2" id="KW-1003">Cell membrane</keyword>
<evidence type="ECO:0000256" key="6">
    <source>
        <dbReference type="SAM" id="Phobius"/>
    </source>
</evidence>
<evidence type="ECO:0000256" key="4">
    <source>
        <dbReference type="ARBA" id="ARBA00022989"/>
    </source>
</evidence>
<dbReference type="PANTHER" id="PTHR30482">
    <property type="entry name" value="HIGH-AFFINITY BRANCHED-CHAIN AMINO ACID TRANSPORT SYSTEM PERMEASE"/>
    <property type="match status" value="1"/>
</dbReference>
<evidence type="ECO:0000256" key="1">
    <source>
        <dbReference type="ARBA" id="ARBA00004651"/>
    </source>
</evidence>
<dbReference type="RefSeq" id="WP_065064044.1">
    <property type="nucleotide sequence ID" value="NZ_CADFGN010000006.1"/>
</dbReference>
<dbReference type="CDD" id="cd06581">
    <property type="entry name" value="TM_PBP1_LivM_like"/>
    <property type="match status" value="1"/>
</dbReference>